<comment type="caution">
    <text evidence="2">The sequence shown here is derived from an EMBL/GenBank/DDBJ whole genome shotgun (WGS) entry which is preliminary data.</text>
</comment>
<gene>
    <name evidence="2" type="ORF">JOE42_002194</name>
</gene>
<protein>
    <recommendedName>
        <fullName evidence="4">Secreted protein</fullName>
    </recommendedName>
</protein>
<organism evidence="2 3">
    <name type="scientific">Rhodococcoides corynebacterioides</name>
    <dbReference type="NCBI Taxonomy" id="53972"/>
    <lineage>
        <taxon>Bacteria</taxon>
        <taxon>Bacillati</taxon>
        <taxon>Actinomycetota</taxon>
        <taxon>Actinomycetes</taxon>
        <taxon>Mycobacteriales</taxon>
        <taxon>Nocardiaceae</taxon>
        <taxon>Rhodococcoides</taxon>
    </lineage>
</organism>
<evidence type="ECO:0000313" key="3">
    <source>
        <dbReference type="Proteomes" id="UP000703038"/>
    </source>
</evidence>
<evidence type="ECO:0000256" key="1">
    <source>
        <dbReference type="SAM" id="SignalP"/>
    </source>
</evidence>
<accession>A0ABS2KUH7</accession>
<evidence type="ECO:0008006" key="4">
    <source>
        <dbReference type="Google" id="ProtNLM"/>
    </source>
</evidence>
<evidence type="ECO:0000313" key="2">
    <source>
        <dbReference type="EMBL" id="MBM7415461.1"/>
    </source>
</evidence>
<dbReference type="RefSeq" id="WP_204868504.1">
    <property type="nucleotide sequence ID" value="NZ_JAFBBK010000001.1"/>
</dbReference>
<keyword evidence="3" id="KW-1185">Reference proteome</keyword>
<feature type="chain" id="PRO_5046424491" description="Secreted protein" evidence="1">
    <location>
        <begin position="30"/>
        <end position="145"/>
    </location>
</feature>
<proteinExistence type="predicted"/>
<sequence length="145" mass="14922">MTLSRVARSLFVAAACSAAALLASGTAHAEVVDLDILPGLSFGPTTPYGVGCTYVAVARTADLSGPRVDIAPLDTESIMPLEEFAWQFDGYWSSPVIAGHKVSLWTPTTPGEHSLMAYETSAGGPVATVTVNPATAVGPLCFVAP</sequence>
<dbReference type="EMBL" id="JAFBBK010000001">
    <property type="protein sequence ID" value="MBM7415461.1"/>
    <property type="molecule type" value="Genomic_DNA"/>
</dbReference>
<keyword evidence="1" id="KW-0732">Signal</keyword>
<reference evidence="2 3" key="1">
    <citation type="submission" date="2021-01" db="EMBL/GenBank/DDBJ databases">
        <title>Genomics of switchgrass bacterial isolates.</title>
        <authorList>
            <person name="Shade A."/>
        </authorList>
    </citation>
    <scope>NUCLEOTIDE SEQUENCE [LARGE SCALE GENOMIC DNA]</scope>
    <source>
        <strain evidence="2 3">PvP111</strain>
    </source>
</reference>
<feature type="signal peptide" evidence="1">
    <location>
        <begin position="1"/>
        <end position="29"/>
    </location>
</feature>
<name>A0ABS2KUH7_9NOCA</name>
<dbReference type="Proteomes" id="UP000703038">
    <property type="component" value="Unassembled WGS sequence"/>
</dbReference>